<dbReference type="EMBL" id="CM046396">
    <property type="protein sequence ID" value="KAI8539060.1"/>
    <property type="molecule type" value="Genomic_DNA"/>
</dbReference>
<accession>A0ACC0MDL3</accession>
<name>A0ACC0MDL3_RHOML</name>
<organism evidence="1 2">
    <name type="scientific">Rhododendron molle</name>
    <name type="common">Chinese azalea</name>
    <name type="synonym">Azalea mollis</name>
    <dbReference type="NCBI Taxonomy" id="49168"/>
    <lineage>
        <taxon>Eukaryota</taxon>
        <taxon>Viridiplantae</taxon>
        <taxon>Streptophyta</taxon>
        <taxon>Embryophyta</taxon>
        <taxon>Tracheophyta</taxon>
        <taxon>Spermatophyta</taxon>
        <taxon>Magnoliopsida</taxon>
        <taxon>eudicotyledons</taxon>
        <taxon>Gunneridae</taxon>
        <taxon>Pentapetalae</taxon>
        <taxon>asterids</taxon>
        <taxon>Ericales</taxon>
        <taxon>Ericaceae</taxon>
        <taxon>Ericoideae</taxon>
        <taxon>Rhodoreae</taxon>
        <taxon>Rhododendron</taxon>
    </lineage>
</organism>
<proteinExistence type="predicted"/>
<evidence type="ECO:0000313" key="2">
    <source>
        <dbReference type="Proteomes" id="UP001062846"/>
    </source>
</evidence>
<gene>
    <name evidence="1" type="ORF">RHMOL_Rhmol09G0152100</name>
</gene>
<dbReference type="Proteomes" id="UP001062846">
    <property type="component" value="Chromosome 9"/>
</dbReference>
<comment type="caution">
    <text evidence="1">The sequence shown here is derived from an EMBL/GenBank/DDBJ whole genome shotgun (WGS) entry which is preliminary data.</text>
</comment>
<protein>
    <submittedName>
        <fullName evidence="1">Uncharacterized protein</fullName>
    </submittedName>
</protein>
<sequence length="236" mass="25471">MEVLICFPLKFRAAGVAFEDVMMVGLGGVGEGRSIVEKPLEKRDHALFRESNGGCSDTYGLVNLCRSDWSLSGGSNHRVAEEIRKAQPMCFVFNRAEVIEVPRLVVKAVHDKARAAFSTKRIATNNPAKSHHHTTRNGQAPRGKRPAISNKVERRSTTGSRKPAERDTPSRVSDGILPEGGGGGNEEGGGKGKREGGNNSLQKRGVPTREGEKKNEDKERRPGEEAAPPPQANNGG</sequence>
<evidence type="ECO:0000313" key="1">
    <source>
        <dbReference type="EMBL" id="KAI8539060.1"/>
    </source>
</evidence>
<reference evidence="1" key="1">
    <citation type="submission" date="2022-02" db="EMBL/GenBank/DDBJ databases">
        <title>Plant Genome Project.</title>
        <authorList>
            <person name="Zhang R.-G."/>
        </authorList>
    </citation>
    <scope>NUCLEOTIDE SEQUENCE</scope>
    <source>
        <strain evidence="1">AT1</strain>
    </source>
</reference>
<keyword evidence="2" id="KW-1185">Reference proteome</keyword>